<dbReference type="InterPro" id="IPR002139">
    <property type="entry name" value="Ribo/fructo_kinase"/>
</dbReference>
<feature type="binding site" evidence="9">
    <location>
        <position position="262"/>
    </location>
    <ligand>
        <name>K(+)</name>
        <dbReference type="ChEBI" id="CHEBI:29103"/>
    </ligand>
</feature>
<feature type="binding site" evidence="9">
    <location>
        <begin position="267"/>
        <end position="268"/>
    </location>
    <ligand>
        <name>ATP</name>
        <dbReference type="ChEBI" id="CHEBI:30616"/>
    </ligand>
</feature>
<feature type="region of interest" description="Disordered" evidence="10">
    <location>
        <begin position="300"/>
        <end position="321"/>
    </location>
</feature>
<keyword evidence="7 9" id="KW-0630">Potassium</keyword>
<comment type="subcellular location">
    <subcellularLocation>
        <location evidence="9">Cytoplasm</location>
    </subcellularLocation>
</comment>
<dbReference type="AlphaFoldDB" id="A0A846U6R0"/>
<comment type="cofactor">
    <cofactor evidence="9">
        <name>Mg(2+)</name>
        <dbReference type="ChEBI" id="CHEBI:18420"/>
    </cofactor>
    <text evidence="9">Requires a divalent cation, most likely magnesium in vivo, as an electrophilic catalyst to aid phosphoryl group transfer. It is the chelate of the metal and the nucleotide that is the actual substrate.</text>
</comment>
<comment type="similarity">
    <text evidence="9">Belongs to the carbohydrate kinase PfkB family. Ribokinase subfamily.</text>
</comment>
<gene>
    <name evidence="9" type="primary">rbsK</name>
    <name evidence="12" type="ORF">GTW58_05040</name>
</gene>
<feature type="active site" description="Proton acceptor" evidence="9">
    <location>
        <position position="268"/>
    </location>
</feature>
<feature type="binding site" evidence="9">
    <location>
        <begin position="15"/>
        <end position="17"/>
    </location>
    <ligand>
        <name>substrate</name>
    </ligand>
</feature>
<dbReference type="PANTHER" id="PTHR10584">
    <property type="entry name" value="SUGAR KINASE"/>
    <property type="match status" value="1"/>
</dbReference>
<feature type="binding site" evidence="9">
    <location>
        <position position="142"/>
    </location>
    <ligand>
        <name>substrate</name>
    </ligand>
</feature>
<keyword evidence="6 9" id="KW-0460">Magnesium</keyword>
<proteinExistence type="inferred from homology"/>
<keyword evidence="13" id="KW-1185">Reference proteome</keyword>
<sequence length="321" mass="32142">MQIHTGSVCVVGSLNADLMVRTQRHPRPGETLTGGPLAIAPGGKSANQAVAAARLGADVRLVGAVGDDAHGHLLLESLTQDGVATDHIRQLPETPTGTAVITVSADGENTIVISPGANGELRPEDIPTSALADAGALGLTFEIPGDTVIAAAQRAHALGVPVFLNPSPFRIPEPDLLAATDVLVVNEHERLQVLEAFDTSAGASWEDRGSALRAVTGVPSLVVTLGARGAVVVESAAGNGGATDDATPTVTEVPGVEVHAVDTTGCGDAVLGALLATTSGGMPLVEATEVAMTVAAHAATAPGAQPSYPTTSELGLDSSSR</sequence>
<dbReference type="GO" id="GO:0019303">
    <property type="term" value="P:D-ribose catabolic process"/>
    <property type="evidence" value="ECO:0007669"/>
    <property type="project" value="UniProtKB-UniRule"/>
</dbReference>
<dbReference type="EMBL" id="JAAVUN010000007">
    <property type="protein sequence ID" value="NKE09316.1"/>
    <property type="molecule type" value="Genomic_DNA"/>
</dbReference>
<dbReference type="InterPro" id="IPR011877">
    <property type="entry name" value="Ribokinase"/>
</dbReference>
<dbReference type="CDD" id="cd01174">
    <property type="entry name" value="ribokinase"/>
    <property type="match status" value="1"/>
</dbReference>
<dbReference type="InterPro" id="IPR029056">
    <property type="entry name" value="Ribokinase-like"/>
</dbReference>
<organism evidence="12 13">
    <name type="scientific">Kocuria subflava</name>
    <dbReference type="NCBI Taxonomy" id="1736139"/>
    <lineage>
        <taxon>Bacteria</taxon>
        <taxon>Bacillati</taxon>
        <taxon>Actinomycetota</taxon>
        <taxon>Actinomycetes</taxon>
        <taxon>Micrococcales</taxon>
        <taxon>Micrococcaceae</taxon>
        <taxon>Kocuria</taxon>
    </lineage>
</organism>
<evidence type="ECO:0000256" key="3">
    <source>
        <dbReference type="ARBA" id="ARBA00022741"/>
    </source>
</evidence>
<evidence type="ECO:0000256" key="1">
    <source>
        <dbReference type="ARBA" id="ARBA00022679"/>
    </source>
</evidence>
<evidence type="ECO:0000256" key="2">
    <source>
        <dbReference type="ARBA" id="ARBA00022723"/>
    </source>
</evidence>
<feature type="domain" description="Carbohydrate kinase PfkB" evidence="11">
    <location>
        <begin position="7"/>
        <end position="310"/>
    </location>
</feature>
<evidence type="ECO:0000256" key="6">
    <source>
        <dbReference type="ARBA" id="ARBA00022842"/>
    </source>
</evidence>
<name>A0A846U6R0_9MICC</name>
<dbReference type="RefSeq" id="WP_119932674.1">
    <property type="nucleotide sequence ID" value="NZ_JAAVUN010000007.1"/>
</dbReference>
<keyword evidence="9" id="KW-0963">Cytoplasm</keyword>
<feature type="binding site" evidence="9">
    <location>
        <begin position="43"/>
        <end position="47"/>
    </location>
    <ligand>
        <name>substrate</name>
    </ligand>
</feature>
<dbReference type="HAMAP" id="MF_01987">
    <property type="entry name" value="Ribokinase"/>
    <property type="match status" value="1"/>
</dbReference>
<evidence type="ECO:0000256" key="5">
    <source>
        <dbReference type="ARBA" id="ARBA00022840"/>
    </source>
</evidence>
<feature type="binding site" evidence="9">
    <location>
        <position position="307"/>
    </location>
    <ligand>
        <name>K(+)</name>
        <dbReference type="ChEBI" id="CHEBI:29103"/>
    </ligand>
</feature>
<comment type="catalytic activity">
    <reaction evidence="9">
        <text>D-ribose + ATP = D-ribose 5-phosphate + ADP + H(+)</text>
        <dbReference type="Rhea" id="RHEA:13697"/>
        <dbReference type="ChEBI" id="CHEBI:15378"/>
        <dbReference type="ChEBI" id="CHEBI:30616"/>
        <dbReference type="ChEBI" id="CHEBI:47013"/>
        <dbReference type="ChEBI" id="CHEBI:78346"/>
        <dbReference type="ChEBI" id="CHEBI:456216"/>
        <dbReference type="EC" id="2.7.1.15"/>
    </reaction>
</comment>
<keyword evidence="2 9" id="KW-0479">Metal-binding</keyword>
<evidence type="ECO:0000256" key="7">
    <source>
        <dbReference type="ARBA" id="ARBA00022958"/>
    </source>
</evidence>
<feature type="binding site" evidence="9">
    <location>
        <position position="298"/>
    </location>
    <ligand>
        <name>K(+)</name>
        <dbReference type="ChEBI" id="CHEBI:29103"/>
    </ligand>
</feature>
<reference evidence="12 13" key="1">
    <citation type="submission" date="2020-02" db="EMBL/GenBank/DDBJ databases">
        <authorList>
            <person name="Sun Q."/>
        </authorList>
    </citation>
    <scope>NUCLEOTIDE SEQUENCE [LARGE SCALE GENOMIC DNA]</scope>
    <source>
        <strain evidence="12 13">YIM 13062</strain>
    </source>
</reference>
<feature type="binding site" evidence="9">
    <location>
        <position position="186"/>
    </location>
    <ligand>
        <name>ATP</name>
        <dbReference type="ChEBI" id="CHEBI:30616"/>
    </ligand>
</feature>
<evidence type="ECO:0000256" key="9">
    <source>
        <dbReference type="HAMAP-Rule" id="MF_01987"/>
    </source>
</evidence>
<dbReference type="Gene3D" id="3.40.1190.20">
    <property type="match status" value="1"/>
</dbReference>
<comment type="activity regulation">
    <text evidence="9">Activated by a monovalent cation that binds near, but not in, the active site. The most likely occupant of the site in vivo is potassium. Ion binding induces a conformational change that may alter substrate affinity.</text>
</comment>
<feature type="binding site" evidence="9">
    <location>
        <begin position="224"/>
        <end position="229"/>
    </location>
    <ligand>
        <name>ATP</name>
        <dbReference type="ChEBI" id="CHEBI:30616"/>
    </ligand>
</feature>
<comment type="subunit">
    <text evidence="9">Homodimer.</text>
</comment>
<evidence type="ECO:0000256" key="4">
    <source>
        <dbReference type="ARBA" id="ARBA00022777"/>
    </source>
</evidence>
<dbReference type="InterPro" id="IPR011611">
    <property type="entry name" value="PfkB_dom"/>
</dbReference>
<keyword evidence="3 9" id="KW-0547">Nucleotide-binding</keyword>
<dbReference type="UniPathway" id="UPA00916">
    <property type="reaction ID" value="UER00889"/>
</dbReference>
<comment type="function">
    <text evidence="9">Catalyzes the phosphorylation of ribose at O-5 in a reaction requiring ATP and magnesium. The resulting D-ribose-5-phosphate can then be used either for sythesis of nucleotides, histidine, and tryptophan, or as a component of the pentose phosphate pathway.</text>
</comment>
<evidence type="ECO:0000313" key="12">
    <source>
        <dbReference type="EMBL" id="NKE09316.1"/>
    </source>
</evidence>
<evidence type="ECO:0000256" key="8">
    <source>
        <dbReference type="ARBA" id="ARBA00023277"/>
    </source>
</evidence>
<feature type="binding site" evidence="9">
    <location>
        <position position="264"/>
    </location>
    <ligand>
        <name>K(+)</name>
        <dbReference type="ChEBI" id="CHEBI:29103"/>
    </ligand>
</feature>
<feature type="binding site" evidence="9">
    <location>
        <position position="268"/>
    </location>
    <ligand>
        <name>substrate</name>
    </ligand>
</feature>
<evidence type="ECO:0000256" key="10">
    <source>
        <dbReference type="SAM" id="MobiDB-lite"/>
    </source>
</evidence>
<keyword evidence="4 9" id="KW-0418">Kinase</keyword>
<comment type="caution">
    <text evidence="12">The sequence shown here is derived from an EMBL/GenBank/DDBJ whole genome shotgun (WGS) entry which is preliminary data.</text>
</comment>
<protein>
    <recommendedName>
        <fullName evidence="9">Ribokinase</fullName>
        <shortName evidence="9">RK</shortName>
        <ecNumber evidence="9">2.7.1.15</ecNumber>
    </recommendedName>
</protein>
<accession>A0A846U6R0</accession>
<evidence type="ECO:0000259" key="11">
    <source>
        <dbReference type="Pfam" id="PF00294"/>
    </source>
</evidence>
<dbReference type="GO" id="GO:0005829">
    <property type="term" value="C:cytosol"/>
    <property type="evidence" value="ECO:0007669"/>
    <property type="project" value="TreeGrafter"/>
</dbReference>
<feature type="binding site" evidence="9">
    <location>
        <position position="303"/>
    </location>
    <ligand>
        <name>K(+)</name>
        <dbReference type="ChEBI" id="CHEBI:29103"/>
    </ligand>
</feature>
<dbReference type="GO" id="GO:0005524">
    <property type="term" value="F:ATP binding"/>
    <property type="evidence" value="ECO:0007669"/>
    <property type="project" value="UniProtKB-UniRule"/>
</dbReference>
<comment type="caution">
    <text evidence="9">Lacks conserved residue(s) required for the propagation of feature annotation.</text>
</comment>
<dbReference type="PANTHER" id="PTHR10584:SF166">
    <property type="entry name" value="RIBOKINASE"/>
    <property type="match status" value="1"/>
</dbReference>
<comment type="pathway">
    <text evidence="9">Carbohydrate metabolism; D-ribose degradation; D-ribose 5-phosphate from beta-D-ribopyranose: step 2/2.</text>
</comment>
<keyword evidence="1 9" id="KW-0808">Transferase</keyword>
<dbReference type="EC" id="2.7.1.15" evidence="9"/>
<dbReference type="SUPFAM" id="SSF53613">
    <property type="entry name" value="Ribokinase-like"/>
    <property type="match status" value="1"/>
</dbReference>
<keyword evidence="5 9" id="KW-0067">ATP-binding</keyword>
<dbReference type="GO" id="GO:0004747">
    <property type="term" value="F:ribokinase activity"/>
    <property type="evidence" value="ECO:0007669"/>
    <property type="project" value="UniProtKB-UniRule"/>
</dbReference>
<feature type="compositionally biased region" description="Polar residues" evidence="10">
    <location>
        <begin position="307"/>
        <end position="321"/>
    </location>
</feature>
<dbReference type="PRINTS" id="PR00990">
    <property type="entry name" value="RIBOKINASE"/>
</dbReference>
<feature type="binding site" evidence="9">
    <location>
        <position position="301"/>
    </location>
    <ligand>
        <name>K(+)</name>
        <dbReference type="ChEBI" id="CHEBI:29103"/>
    </ligand>
</feature>
<dbReference type="Pfam" id="PF00294">
    <property type="entry name" value="PfkB"/>
    <property type="match status" value="1"/>
</dbReference>
<keyword evidence="8 9" id="KW-0119">Carbohydrate metabolism</keyword>
<dbReference type="Proteomes" id="UP000521379">
    <property type="component" value="Unassembled WGS sequence"/>
</dbReference>
<evidence type="ECO:0000313" key="13">
    <source>
        <dbReference type="Proteomes" id="UP000521379"/>
    </source>
</evidence>
<dbReference type="GO" id="GO:0046872">
    <property type="term" value="F:metal ion binding"/>
    <property type="evidence" value="ECO:0007669"/>
    <property type="project" value="UniProtKB-KW"/>
</dbReference>